<evidence type="ECO:0000313" key="1">
    <source>
        <dbReference type="EMBL" id="KKL88403.1"/>
    </source>
</evidence>
<dbReference type="GO" id="GO:0006352">
    <property type="term" value="P:DNA-templated transcription initiation"/>
    <property type="evidence" value="ECO:0007669"/>
    <property type="project" value="InterPro"/>
</dbReference>
<reference evidence="1" key="1">
    <citation type="journal article" date="2015" name="Nature">
        <title>Complex archaea that bridge the gap between prokaryotes and eukaryotes.</title>
        <authorList>
            <person name="Spang A."/>
            <person name="Saw J.H."/>
            <person name="Jorgensen S.L."/>
            <person name="Zaremba-Niedzwiedzka K."/>
            <person name="Martijn J."/>
            <person name="Lind A.E."/>
            <person name="van Eijk R."/>
            <person name="Schleper C."/>
            <person name="Guy L."/>
            <person name="Ettema T.J."/>
        </authorList>
    </citation>
    <scope>NUCLEOTIDE SEQUENCE</scope>
</reference>
<dbReference type="InterPro" id="IPR013325">
    <property type="entry name" value="RNA_pol_sigma_r2"/>
</dbReference>
<organism evidence="1">
    <name type="scientific">marine sediment metagenome</name>
    <dbReference type="NCBI Taxonomy" id="412755"/>
    <lineage>
        <taxon>unclassified sequences</taxon>
        <taxon>metagenomes</taxon>
        <taxon>ecological metagenomes</taxon>
    </lineage>
</organism>
<gene>
    <name evidence="1" type="ORF">LCGC14_1925020</name>
</gene>
<name>A0A0F9FQB2_9ZZZZ</name>
<evidence type="ECO:0008006" key="2">
    <source>
        <dbReference type="Google" id="ProtNLM"/>
    </source>
</evidence>
<dbReference type="Gene3D" id="1.10.1740.10">
    <property type="match status" value="1"/>
</dbReference>
<proteinExistence type="predicted"/>
<dbReference type="SUPFAM" id="SSF88946">
    <property type="entry name" value="Sigma2 domain of RNA polymerase sigma factors"/>
    <property type="match status" value="1"/>
</dbReference>
<protein>
    <recommendedName>
        <fullName evidence="2">RNA polymerase sigma-70 region 2 domain-containing protein</fullName>
    </recommendedName>
</protein>
<dbReference type="EMBL" id="LAZR01020574">
    <property type="protein sequence ID" value="KKL88403.1"/>
    <property type="molecule type" value="Genomic_DNA"/>
</dbReference>
<comment type="caution">
    <text evidence="1">The sequence shown here is derived from an EMBL/GenBank/DDBJ whole genome shotgun (WGS) entry which is preliminary data.</text>
</comment>
<dbReference type="GO" id="GO:0003700">
    <property type="term" value="F:DNA-binding transcription factor activity"/>
    <property type="evidence" value="ECO:0007669"/>
    <property type="project" value="InterPro"/>
</dbReference>
<dbReference type="AlphaFoldDB" id="A0A0F9FQB2"/>
<sequence>MDSDSLSEKELLNTCIQGNKEAWDAFVERYTNLIYHAINKTLKTYHADSLYQDFFKYYSKLLESFEESIIPQLVEADI</sequence>
<accession>A0A0F9FQB2</accession>